<evidence type="ECO:0000313" key="11">
    <source>
        <dbReference type="Proteomes" id="UP001142055"/>
    </source>
</evidence>
<dbReference type="InterPro" id="IPR010497">
    <property type="entry name" value="Epoxide_hydro_N"/>
</dbReference>
<dbReference type="EC" id="3.3.2.9" evidence="6"/>
<proteinExistence type="inferred from homology"/>
<dbReference type="PIRSF" id="PIRSF001112">
    <property type="entry name" value="Epoxide_hydrolase"/>
    <property type="match status" value="1"/>
</dbReference>
<comment type="catalytic activity">
    <reaction evidence="1 6">
        <text>1-(4-methoxyphenyl)-N-methyl-N-[(3-methyloxetan-3-yl)methyl]methanamine + H2O = 2-{[(4-methoxybenzyl)(methyl)amino]methyl}-2-methylpropane-1,3-diol</text>
        <dbReference type="Rhea" id="RHEA:55764"/>
        <dbReference type="ChEBI" id="CHEBI:15377"/>
        <dbReference type="ChEBI" id="CHEBI:139161"/>
        <dbReference type="ChEBI" id="CHEBI:139164"/>
        <dbReference type="EC" id="3.3.2.9"/>
    </reaction>
</comment>
<feature type="chain" id="PRO_5040449989" description="Epoxide hydrolase" evidence="8">
    <location>
        <begin position="27"/>
        <end position="482"/>
    </location>
</feature>
<feature type="domain" description="Epoxide hydrolase N-terminal" evidence="9">
    <location>
        <begin position="57"/>
        <end position="164"/>
    </location>
</feature>
<dbReference type="GO" id="GO:0005789">
    <property type="term" value="C:endoplasmic reticulum membrane"/>
    <property type="evidence" value="ECO:0007669"/>
    <property type="project" value="UniProtKB-SubCell"/>
</dbReference>
<dbReference type="EMBL" id="JAPWDV010000001">
    <property type="protein sequence ID" value="KAJ6221781.1"/>
    <property type="molecule type" value="Genomic_DNA"/>
</dbReference>
<keyword evidence="4 6" id="KW-0058">Aromatic hydrocarbons catabolism</keyword>
<evidence type="ECO:0000256" key="3">
    <source>
        <dbReference type="ARBA" id="ARBA00010088"/>
    </source>
</evidence>
<evidence type="ECO:0000256" key="5">
    <source>
        <dbReference type="ARBA" id="ARBA00022801"/>
    </source>
</evidence>
<dbReference type="InterPro" id="IPR029058">
    <property type="entry name" value="AB_hydrolase_fold"/>
</dbReference>
<dbReference type="Gene3D" id="3.40.50.1820">
    <property type="entry name" value="alpha/beta hydrolase"/>
    <property type="match status" value="1"/>
</dbReference>
<dbReference type="PANTHER" id="PTHR21661:SF35">
    <property type="entry name" value="EPOXIDE HYDROLASE"/>
    <property type="match status" value="1"/>
</dbReference>
<comment type="caution">
    <text evidence="10">The sequence shown here is derived from an EMBL/GenBank/DDBJ whole genome shotgun (WGS) entry which is preliminary data.</text>
</comment>
<protein>
    <recommendedName>
        <fullName evidence="6">Epoxide hydrolase</fullName>
        <ecNumber evidence="6">3.3.2.9</ecNumber>
    </recommendedName>
</protein>
<dbReference type="InterPro" id="IPR000639">
    <property type="entry name" value="Epox_hydrolase-like"/>
</dbReference>
<sequence>MGKLFKLTTALVLIGIVVFFARKCCHKKVDLSSYRDDGWFGKQSVTGKSIPKDPTEIRSFQINVPDTELADLKLRLERARFVDHIEGTSFQYGFNSNYLKQVVEYWRTKFDWKREEAKLNSVPHFKTQIEGLDIHFVRAKPSKPAKKVVPILVIHGWPGSFVEYMKSIPLLTEPDTNGMAFEVIAPSIPGYGYSEAPHQKGFNIISAARVFVKLMKRLGHDKFVVHGGDWGNMISRTIATVYPEHITGLHLLGNWDALSPDTSFCQLTKMALAAYFPSLFFDSATRDHEYGKLYPFGEKFMNIIKESGYMHIQGTKPDTVAAGLNDSPVGLAAYILEKFSTWTNLNNIDKDNGGLTEKFTLDELLTNVMVYWTSGNIASSQRFYKENFSVQNDVTKVKVTVPSGTVDYPHELVRAPRKFIEHNYHNLVQYTDLPRGGHFLAFEEPRLVSDNIRQFVAKVFEQERQQADDEAKKQQNAKHDEV</sequence>
<feature type="active site" description="Nucleophile" evidence="7">
    <location>
        <position position="229"/>
    </location>
</feature>
<feature type="active site" description="Proton donor" evidence="7">
    <location>
        <position position="384"/>
    </location>
</feature>
<reference evidence="10" key="1">
    <citation type="submission" date="2022-12" db="EMBL/GenBank/DDBJ databases">
        <title>Genome assemblies of Blomia tropicalis.</title>
        <authorList>
            <person name="Cui Y."/>
        </authorList>
    </citation>
    <scope>NUCLEOTIDE SEQUENCE</scope>
    <source>
        <tissue evidence="10">Adult mites</tissue>
    </source>
</reference>
<evidence type="ECO:0000256" key="4">
    <source>
        <dbReference type="ARBA" id="ARBA00022797"/>
    </source>
</evidence>
<keyword evidence="6" id="KW-0256">Endoplasmic reticulum</keyword>
<evidence type="ECO:0000256" key="8">
    <source>
        <dbReference type="SAM" id="SignalP"/>
    </source>
</evidence>
<dbReference type="PRINTS" id="PR00412">
    <property type="entry name" value="EPOXHYDRLASE"/>
</dbReference>
<feature type="active site" description="Proton acceptor" evidence="7">
    <location>
        <position position="438"/>
    </location>
</feature>
<dbReference type="GO" id="GO:0033961">
    <property type="term" value="F:cis-stilbene-oxide hydrolase activity"/>
    <property type="evidence" value="ECO:0007669"/>
    <property type="project" value="UniProtKB-UniRule"/>
</dbReference>
<evidence type="ECO:0000256" key="6">
    <source>
        <dbReference type="PIRNR" id="PIRNR001112"/>
    </source>
</evidence>
<accession>A0A9Q0RPI3</accession>
<dbReference type="GO" id="GO:0097176">
    <property type="term" value="P:epoxide metabolic process"/>
    <property type="evidence" value="ECO:0007669"/>
    <property type="project" value="TreeGrafter"/>
</dbReference>
<keyword evidence="5 6" id="KW-0378">Hydrolase</keyword>
<comment type="subcellular location">
    <subcellularLocation>
        <location evidence="6">Endoplasmic reticulum membrane</location>
    </subcellularLocation>
    <subcellularLocation>
        <location evidence="2">Microsome membrane</location>
        <topology evidence="2">Single-pass membrane protein</topology>
    </subcellularLocation>
</comment>
<dbReference type="AlphaFoldDB" id="A0A9Q0RPI3"/>
<name>A0A9Q0RPI3_BLOTA</name>
<evidence type="ECO:0000313" key="10">
    <source>
        <dbReference type="EMBL" id="KAJ6221781.1"/>
    </source>
</evidence>
<dbReference type="OrthoDB" id="7130006at2759"/>
<gene>
    <name evidence="10" type="ORF">RDWZM_000326</name>
</gene>
<dbReference type="SUPFAM" id="SSF53474">
    <property type="entry name" value="alpha/beta-Hydrolases"/>
    <property type="match status" value="1"/>
</dbReference>
<keyword evidence="11" id="KW-1185">Reference proteome</keyword>
<feature type="signal peptide" evidence="8">
    <location>
        <begin position="1"/>
        <end position="26"/>
    </location>
</feature>
<keyword evidence="6" id="KW-0472">Membrane</keyword>
<dbReference type="Proteomes" id="UP001142055">
    <property type="component" value="Chromosome 1"/>
</dbReference>
<dbReference type="PANTHER" id="PTHR21661">
    <property type="entry name" value="EPOXIDE HYDROLASE 1-RELATED"/>
    <property type="match status" value="1"/>
</dbReference>
<evidence type="ECO:0000256" key="2">
    <source>
        <dbReference type="ARBA" id="ARBA00004111"/>
    </source>
</evidence>
<evidence type="ECO:0000256" key="7">
    <source>
        <dbReference type="PIRSR" id="PIRSR001112-1"/>
    </source>
</evidence>
<evidence type="ECO:0000259" key="9">
    <source>
        <dbReference type="Pfam" id="PF06441"/>
    </source>
</evidence>
<dbReference type="OMA" id="WVKQKYH"/>
<comment type="catalytic activity">
    <reaction evidence="6">
        <text>cis-stilbene oxide + H2O = (1R,2R)-hydrobenzoin</text>
        <dbReference type="Rhea" id="RHEA:23900"/>
        <dbReference type="ChEBI" id="CHEBI:15377"/>
        <dbReference type="ChEBI" id="CHEBI:50004"/>
        <dbReference type="ChEBI" id="CHEBI:50014"/>
        <dbReference type="EC" id="3.3.2.9"/>
    </reaction>
</comment>
<comment type="similarity">
    <text evidence="3 6">Belongs to the peptidase S33 family.</text>
</comment>
<organism evidence="10 11">
    <name type="scientific">Blomia tropicalis</name>
    <name type="common">Mite</name>
    <dbReference type="NCBI Taxonomy" id="40697"/>
    <lineage>
        <taxon>Eukaryota</taxon>
        <taxon>Metazoa</taxon>
        <taxon>Ecdysozoa</taxon>
        <taxon>Arthropoda</taxon>
        <taxon>Chelicerata</taxon>
        <taxon>Arachnida</taxon>
        <taxon>Acari</taxon>
        <taxon>Acariformes</taxon>
        <taxon>Sarcoptiformes</taxon>
        <taxon>Astigmata</taxon>
        <taxon>Glycyphagoidea</taxon>
        <taxon>Echimyopodidae</taxon>
        <taxon>Blomia</taxon>
    </lineage>
</organism>
<dbReference type="Pfam" id="PF06441">
    <property type="entry name" value="EHN"/>
    <property type="match status" value="1"/>
</dbReference>
<evidence type="ECO:0000256" key="1">
    <source>
        <dbReference type="ARBA" id="ARBA00000221"/>
    </source>
</evidence>
<keyword evidence="8" id="KW-0732">Signal</keyword>
<dbReference type="InterPro" id="IPR016292">
    <property type="entry name" value="Epoxide_hydrolase"/>
</dbReference>